<evidence type="ECO:0000313" key="2">
    <source>
        <dbReference type="Proteomes" id="UP001499967"/>
    </source>
</evidence>
<proteinExistence type="predicted"/>
<organism evidence="1 2">
    <name type="scientific">Pseudonocardia zijingensis</name>
    <dbReference type="NCBI Taxonomy" id="153376"/>
    <lineage>
        <taxon>Bacteria</taxon>
        <taxon>Bacillati</taxon>
        <taxon>Actinomycetota</taxon>
        <taxon>Actinomycetes</taxon>
        <taxon>Pseudonocardiales</taxon>
        <taxon>Pseudonocardiaceae</taxon>
        <taxon>Pseudonocardia</taxon>
    </lineage>
</organism>
<accession>A0ABN1NB13</accession>
<name>A0ABN1NB13_9PSEU</name>
<sequence length="52" mass="5693">MTTRSGAGGGGTSERRELRRVVFGALVGTALEWYDFFMPHPRHDHGFGAFPG</sequence>
<comment type="caution">
    <text evidence="1">The sequence shown here is derived from an EMBL/GenBank/DDBJ whole genome shotgun (WGS) entry which is preliminary data.</text>
</comment>
<evidence type="ECO:0008006" key="3">
    <source>
        <dbReference type="Google" id="ProtNLM"/>
    </source>
</evidence>
<reference evidence="1 2" key="1">
    <citation type="journal article" date="2019" name="Int. J. Syst. Evol. Microbiol.">
        <title>The Global Catalogue of Microorganisms (GCM) 10K type strain sequencing project: providing services to taxonomists for standard genome sequencing and annotation.</title>
        <authorList>
            <consortium name="The Broad Institute Genomics Platform"/>
            <consortium name="The Broad Institute Genome Sequencing Center for Infectious Disease"/>
            <person name="Wu L."/>
            <person name="Ma J."/>
        </authorList>
    </citation>
    <scope>NUCLEOTIDE SEQUENCE [LARGE SCALE GENOMIC DNA]</scope>
    <source>
        <strain evidence="1 2">JCM 11117</strain>
    </source>
</reference>
<protein>
    <recommendedName>
        <fullName evidence="3">MFS transporter</fullName>
    </recommendedName>
</protein>
<gene>
    <name evidence="1" type="ORF">GCM10009559_66580</name>
</gene>
<keyword evidence="2" id="KW-1185">Reference proteome</keyword>
<dbReference type="EMBL" id="BAAAHP010000219">
    <property type="protein sequence ID" value="GAA0900527.1"/>
    <property type="molecule type" value="Genomic_DNA"/>
</dbReference>
<dbReference type="Proteomes" id="UP001499967">
    <property type="component" value="Unassembled WGS sequence"/>
</dbReference>
<dbReference type="RefSeq" id="WP_343945695.1">
    <property type="nucleotide sequence ID" value="NZ_BAAAHP010000219.1"/>
</dbReference>
<evidence type="ECO:0000313" key="1">
    <source>
        <dbReference type="EMBL" id="GAA0900527.1"/>
    </source>
</evidence>